<gene>
    <name evidence="5" type="ORF">H5P27_04360</name>
</gene>
<accession>A0A7X1E7J8</accession>
<dbReference type="CDD" id="cd01166">
    <property type="entry name" value="KdgK"/>
    <property type="match status" value="1"/>
</dbReference>
<comment type="caution">
    <text evidence="5">The sequence shown here is derived from an EMBL/GenBank/DDBJ whole genome shotgun (WGS) entry which is preliminary data.</text>
</comment>
<dbReference type="InterPro" id="IPR029056">
    <property type="entry name" value="Ribokinase-like"/>
</dbReference>
<evidence type="ECO:0000313" key="6">
    <source>
        <dbReference type="Proteomes" id="UP000526501"/>
    </source>
</evidence>
<dbReference type="SUPFAM" id="SSF53613">
    <property type="entry name" value="Ribokinase-like"/>
    <property type="match status" value="1"/>
</dbReference>
<dbReference type="AlphaFoldDB" id="A0A7X1E7J8"/>
<dbReference type="Proteomes" id="UP000526501">
    <property type="component" value="Unassembled WGS sequence"/>
</dbReference>
<dbReference type="GO" id="GO:0016301">
    <property type="term" value="F:kinase activity"/>
    <property type="evidence" value="ECO:0007669"/>
    <property type="project" value="UniProtKB-KW"/>
</dbReference>
<evidence type="ECO:0000313" key="5">
    <source>
        <dbReference type="EMBL" id="MBC2605271.1"/>
    </source>
</evidence>
<evidence type="ECO:0000256" key="2">
    <source>
        <dbReference type="ARBA" id="ARBA00022679"/>
    </source>
</evidence>
<dbReference type="InterPro" id="IPR011611">
    <property type="entry name" value="PfkB_dom"/>
</dbReference>
<dbReference type="EMBL" id="JACHVC010000006">
    <property type="protein sequence ID" value="MBC2605271.1"/>
    <property type="molecule type" value="Genomic_DNA"/>
</dbReference>
<comment type="similarity">
    <text evidence="1">Belongs to the carbohydrate kinase PfkB family.</text>
</comment>
<reference evidence="5 6" key="1">
    <citation type="submission" date="2020-07" db="EMBL/GenBank/DDBJ databases">
        <authorList>
            <person name="Feng X."/>
        </authorList>
    </citation>
    <scope>NUCLEOTIDE SEQUENCE [LARGE SCALE GENOMIC DNA]</scope>
    <source>
        <strain evidence="5 6">JCM23202</strain>
    </source>
</reference>
<evidence type="ECO:0000256" key="3">
    <source>
        <dbReference type="ARBA" id="ARBA00022777"/>
    </source>
</evidence>
<dbReference type="InterPro" id="IPR052700">
    <property type="entry name" value="Carb_kinase_PfkB-like"/>
</dbReference>
<feature type="domain" description="Carbohydrate kinase PfkB" evidence="4">
    <location>
        <begin position="14"/>
        <end position="346"/>
    </location>
</feature>
<dbReference type="PANTHER" id="PTHR43320:SF2">
    <property type="entry name" value="2-DEHYDRO-3-DEOXYGLUCONOKINASE_2-DEHYDRO-3-DEOXYGALACTONOKINASE"/>
    <property type="match status" value="1"/>
</dbReference>
<sequence length="365" mass="39631">MSIEIKSAESCKYDIVSLGEVMLRLDPGEGRVRTARSFRAWEGGGEYNVARGMRKCFGLRAGVVTAFADNEVGHLVEDFIMQGGVDTSWIQWKPYDGLGREVRNGLNFTERGFGIRGAVGVPDRGLTAASQMKVGDVDWEKLFGEEGVRWFHTGGIFAALSETTPEFVIEAVKAAKKHGTIVSYDLNYRPSLWKSIGGHAKCQEVNREIAKYVDVMIGNEEDFTACLGFEVEGVDENISKIEIDAFKKMIESAVAAFPNFQATATTLRAVKTATVNDWGAIAWHAGEFHESKQYPELEIMDRVGGGDSFASGLIYGFLTTGDPAKAVNYGAAHGALAMTTPGDTSMVTVKEVEKVMGGGGARVVR</sequence>
<keyword evidence="3 5" id="KW-0418">Kinase</keyword>
<keyword evidence="2" id="KW-0808">Transferase</keyword>
<dbReference type="Pfam" id="PF00294">
    <property type="entry name" value="PfkB"/>
    <property type="match status" value="1"/>
</dbReference>
<dbReference type="Gene3D" id="3.40.1190.20">
    <property type="match status" value="1"/>
</dbReference>
<name>A0A7X1E7J8_9BACT</name>
<evidence type="ECO:0000259" key="4">
    <source>
        <dbReference type="Pfam" id="PF00294"/>
    </source>
</evidence>
<proteinExistence type="inferred from homology"/>
<protein>
    <submittedName>
        <fullName evidence="5">Sugar kinase</fullName>
    </submittedName>
</protein>
<keyword evidence="6" id="KW-1185">Reference proteome</keyword>
<organism evidence="5 6">
    <name type="scientific">Pelagicoccus albus</name>
    <dbReference type="NCBI Taxonomy" id="415222"/>
    <lineage>
        <taxon>Bacteria</taxon>
        <taxon>Pseudomonadati</taxon>
        <taxon>Verrucomicrobiota</taxon>
        <taxon>Opitutia</taxon>
        <taxon>Puniceicoccales</taxon>
        <taxon>Pelagicoccaceae</taxon>
        <taxon>Pelagicoccus</taxon>
    </lineage>
</organism>
<dbReference type="RefSeq" id="WP_185659155.1">
    <property type="nucleotide sequence ID" value="NZ_CAWPOO010000006.1"/>
</dbReference>
<evidence type="ECO:0000256" key="1">
    <source>
        <dbReference type="ARBA" id="ARBA00010688"/>
    </source>
</evidence>
<dbReference type="PANTHER" id="PTHR43320">
    <property type="entry name" value="SUGAR KINASE"/>
    <property type="match status" value="1"/>
</dbReference>